<keyword evidence="1" id="KW-0472">Membrane</keyword>
<sequence>MGKPDEMKESTKIALVLCIILVFVVGLIAILIAVGGPGHPDGGGGQPIGV</sequence>
<proteinExistence type="predicted"/>
<name>A0ABN1ZNX9_9ACTN</name>
<protein>
    <submittedName>
        <fullName evidence="2">Uncharacterized protein</fullName>
    </submittedName>
</protein>
<comment type="caution">
    <text evidence="2">The sequence shown here is derived from an EMBL/GenBank/DDBJ whole genome shotgun (WGS) entry which is preliminary data.</text>
</comment>
<evidence type="ECO:0000313" key="2">
    <source>
        <dbReference type="EMBL" id="GAA1501670.1"/>
    </source>
</evidence>
<keyword evidence="3" id="KW-1185">Reference proteome</keyword>
<organism evidence="2 3">
    <name type="scientific">Kitasatospora kazusensis</name>
    <dbReference type="NCBI Taxonomy" id="407974"/>
    <lineage>
        <taxon>Bacteria</taxon>
        <taxon>Bacillati</taxon>
        <taxon>Actinomycetota</taxon>
        <taxon>Actinomycetes</taxon>
        <taxon>Kitasatosporales</taxon>
        <taxon>Streptomycetaceae</taxon>
        <taxon>Kitasatospora</taxon>
    </lineage>
</organism>
<reference evidence="2 3" key="1">
    <citation type="journal article" date="2019" name="Int. J. Syst. Evol. Microbiol.">
        <title>The Global Catalogue of Microorganisms (GCM) 10K type strain sequencing project: providing services to taxonomists for standard genome sequencing and annotation.</title>
        <authorList>
            <consortium name="The Broad Institute Genomics Platform"/>
            <consortium name="The Broad Institute Genome Sequencing Center for Infectious Disease"/>
            <person name="Wu L."/>
            <person name="Ma J."/>
        </authorList>
    </citation>
    <scope>NUCLEOTIDE SEQUENCE [LARGE SCALE GENOMIC DNA]</scope>
    <source>
        <strain evidence="2 3">JCM 14560</strain>
    </source>
</reference>
<dbReference type="EMBL" id="BAAANT010000110">
    <property type="protein sequence ID" value="GAA1501670.1"/>
    <property type="molecule type" value="Genomic_DNA"/>
</dbReference>
<keyword evidence="1" id="KW-0812">Transmembrane</keyword>
<evidence type="ECO:0000313" key="3">
    <source>
        <dbReference type="Proteomes" id="UP001422759"/>
    </source>
</evidence>
<keyword evidence="1" id="KW-1133">Transmembrane helix</keyword>
<gene>
    <name evidence="2" type="ORF">GCM10009760_64630</name>
</gene>
<accession>A0ABN1ZNX9</accession>
<feature type="transmembrane region" description="Helical" evidence="1">
    <location>
        <begin position="12"/>
        <end position="34"/>
    </location>
</feature>
<evidence type="ECO:0000256" key="1">
    <source>
        <dbReference type="SAM" id="Phobius"/>
    </source>
</evidence>
<dbReference type="Proteomes" id="UP001422759">
    <property type="component" value="Unassembled WGS sequence"/>
</dbReference>